<organism evidence="1 2">
    <name type="scientific">Paraburkholderia aromaticivorans</name>
    <dbReference type="NCBI Taxonomy" id="2026199"/>
    <lineage>
        <taxon>Bacteria</taxon>
        <taxon>Pseudomonadati</taxon>
        <taxon>Pseudomonadota</taxon>
        <taxon>Betaproteobacteria</taxon>
        <taxon>Burkholderiales</taxon>
        <taxon>Burkholderiaceae</taxon>
        <taxon>Paraburkholderia</taxon>
    </lineage>
</organism>
<evidence type="ECO:0000313" key="2">
    <source>
        <dbReference type="Proteomes" id="UP000215158"/>
    </source>
</evidence>
<accession>A0A248VXC4</accession>
<keyword evidence="1" id="KW-0614">Plasmid</keyword>
<protein>
    <submittedName>
        <fullName evidence="1">Uncharacterized protein</fullName>
    </submittedName>
</protein>
<gene>
    <name evidence="1" type="ORF">CJU94_36345</name>
</gene>
<dbReference type="Proteomes" id="UP000215158">
    <property type="component" value="Plasmid pBN2"/>
</dbReference>
<proteinExistence type="predicted"/>
<dbReference type="RefSeq" id="WP_095423488.1">
    <property type="nucleotide sequence ID" value="NZ_CP022992.1"/>
</dbReference>
<keyword evidence="2" id="KW-1185">Reference proteome</keyword>
<dbReference type="EMBL" id="CP022992">
    <property type="protein sequence ID" value="ASW03674.1"/>
    <property type="molecule type" value="Genomic_DNA"/>
</dbReference>
<geneLocation type="plasmid" evidence="1 2">
    <name>pBN2</name>
</geneLocation>
<evidence type="ECO:0000313" key="1">
    <source>
        <dbReference type="EMBL" id="ASW03674.1"/>
    </source>
</evidence>
<dbReference type="AlphaFoldDB" id="A0A248VXC4"/>
<name>A0A248VXC4_9BURK</name>
<reference evidence="1 2" key="1">
    <citation type="submission" date="2017-08" db="EMBL/GenBank/DDBJ databases">
        <title>Identification and genetic characteristics of simultaneous BTEX- and naphthalene-degrading Paraburkholderia sp. BN5 isolated from petroleum-contaminated soil.</title>
        <authorList>
            <person name="Lee Y."/>
            <person name="Jeon C.O."/>
        </authorList>
    </citation>
    <scope>NUCLEOTIDE SEQUENCE [LARGE SCALE GENOMIC DNA]</scope>
    <source>
        <strain evidence="1 2">BN5</strain>
        <plasmid evidence="1 2">pBN2</plasmid>
    </source>
</reference>
<dbReference type="OrthoDB" id="79085at1822464"/>
<sequence length="164" mass="18144">MSIPSILAVGLGNAGVADDLSALSDAEFADLCLPIKRDDITSKRLIGIIDHLEAHDAPGSCTVWSAMVKAGVQAHSLVYRDVDDDFAMFNAALEFRIRSEKIDGFMRIEDDPAERCYTITVQHNGQIGRDVIRSYIRDRNLAKVLLSVIELGTLRADRPVHTRH</sequence>
<dbReference type="KEGG" id="parb:CJU94_36345"/>